<feature type="domain" description="HTH cro/C1-type" evidence="2">
    <location>
        <begin position="22"/>
        <end position="69"/>
    </location>
</feature>
<dbReference type="InterPro" id="IPR013430">
    <property type="entry name" value="Toxin_antidote_HigA"/>
</dbReference>
<evidence type="ECO:0000313" key="4">
    <source>
        <dbReference type="Proteomes" id="UP000325516"/>
    </source>
</evidence>
<sequence length="98" mass="11194">MTKAHDPITPGEILQTEFLEPLGITAYRLAQATGLPQTRLSEIIRGKRRITTDTALRLSRALGLSERYWLNIQNDYDIELEHDEHDADLARVERLIPA</sequence>
<evidence type="ECO:0000259" key="2">
    <source>
        <dbReference type="PROSITE" id="PS50943"/>
    </source>
</evidence>
<organism evidence="3 4">
    <name type="scientific">Microbacterium lushaniae</name>
    <dbReference type="NCBI Taxonomy" id="2614639"/>
    <lineage>
        <taxon>Bacteria</taxon>
        <taxon>Bacillati</taxon>
        <taxon>Actinomycetota</taxon>
        <taxon>Actinomycetes</taxon>
        <taxon>Micrococcales</taxon>
        <taxon>Microbacteriaceae</taxon>
        <taxon>Microbacterium</taxon>
    </lineage>
</organism>
<dbReference type="InterPro" id="IPR001387">
    <property type="entry name" value="Cro/C1-type_HTH"/>
</dbReference>
<dbReference type="PANTHER" id="PTHR36924">
    <property type="entry name" value="ANTITOXIN HIGA-1"/>
    <property type="match status" value="1"/>
</dbReference>
<evidence type="ECO:0000256" key="1">
    <source>
        <dbReference type="ARBA" id="ARBA00023125"/>
    </source>
</evidence>
<dbReference type="KEGG" id="mlz:F6J85_10520"/>
<dbReference type="Gene3D" id="1.10.260.40">
    <property type="entry name" value="lambda repressor-like DNA-binding domains"/>
    <property type="match status" value="1"/>
</dbReference>
<dbReference type="NCBIfam" id="TIGR02607">
    <property type="entry name" value="antidote_HigA"/>
    <property type="match status" value="1"/>
</dbReference>
<dbReference type="AlphaFoldDB" id="A0A5J6L579"/>
<proteinExistence type="predicted"/>
<gene>
    <name evidence="3" type="ORF">F6J85_10520</name>
</gene>
<dbReference type="CDD" id="cd00093">
    <property type="entry name" value="HTH_XRE"/>
    <property type="match status" value="1"/>
</dbReference>
<name>A0A5J6L579_9MICO</name>
<dbReference type="GO" id="GO:0003677">
    <property type="term" value="F:DNA binding"/>
    <property type="evidence" value="ECO:0007669"/>
    <property type="project" value="UniProtKB-KW"/>
</dbReference>
<dbReference type="Pfam" id="PF01381">
    <property type="entry name" value="HTH_3"/>
    <property type="match status" value="1"/>
</dbReference>
<accession>A0A5J6L579</accession>
<keyword evidence="1" id="KW-0238">DNA-binding</keyword>
<dbReference type="SMART" id="SM00530">
    <property type="entry name" value="HTH_XRE"/>
    <property type="match status" value="1"/>
</dbReference>
<dbReference type="RefSeq" id="WP_150924938.1">
    <property type="nucleotide sequence ID" value="NZ_CP044232.1"/>
</dbReference>
<evidence type="ECO:0000313" key="3">
    <source>
        <dbReference type="EMBL" id="QEW03492.1"/>
    </source>
</evidence>
<reference evidence="4" key="1">
    <citation type="submission" date="2019-09" db="EMBL/GenBank/DDBJ databases">
        <title>Mumia zhuanghuii sp. nov. isolated from the intestinal contents of plateau pika (Ochotona curzoniae) in the Qinghai-Tibet plateau of China.</title>
        <authorList>
            <person name="Tian Z."/>
        </authorList>
    </citation>
    <scope>NUCLEOTIDE SEQUENCE [LARGE SCALE GENOMIC DNA]</scope>
    <source>
        <strain evidence="4">L-031</strain>
    </source>
</reference>
<dbReference type="PANTHER" id="PTHR36924:SF1">
    <property type="entry name" value="ANTITOXIN HIGA-1"/>
    <property type="match status" value="1"/>
</dbReference>
<dbReference type="SUPFAM" id="SSF47413">
    <property type="entry name" value="lambda repressor-like DNA-binding domains"/>
    <property type="match status" value="1"/>
</dbReference>
<keyword evidence="4" id="KW-1185">Reference proteome</keyword>
<dbReference type="InterPro" id="IPR010982">
    <property type="entry name" value="Lambda_DNA-bd_dom_sf"/>
</dbReference>
<dbReference type="PROSITE" id="PS50943">
    <property type="entry name" value="HTH_CROC1"/>
    <property type="match status" value="1"/>
</dbReference>
<dbReference type="Proteomes" id="UP000325516">
    <property type="component" value="Chromosome"/>
</dbReference>
<dbReference type="EMBL" id="CP044232">
    <property type="protein sequence ID" value="QEW03492.1"/>
    <property type="molecule type" value="Genomic_DNA"/>
</dbReference>
<protein>
    <submittedName>
        <fullName evidence="3">HigA family addiction module antidote protein</fullName>
    </submittedName>
</protein>